<evidence type="ECO:0000313" key="1">
    <source>
        <dbReference type="EMBL" id="HAG5768847.1"/>
    </source>
</evidence>
<dbReference type="InterPro" id="IPR048171">
    <property type="entry name" value="YmgF"/>
</dbReference>
<organism evidence="1">
    <name type="scientific">Escherichia coli</name>
    <dbReference type="NCBI Taxonomy" id="562"/>
    <lineage>
        <taxon>Bacteria</taxon>
        <taxon>Pseudomonadati</taxon>
        <taxon>Pseudomonadota</taxon>
        <taxon>Gammaproteobacteria</taxon>
        <taxon>Enterobacterales</taxon>
        <taxon>Enterobacteriaceae</taxon>
        <taxon>Escherichia</taxon>
    </lineage>
</organism>
<dbReference type="GO" id="GO:0051301">
    <property type="term" value="P:cell division"/>
    <property type="evidence" value="ECO:0007669"/>
    <property type="project" value="InterPro"/>
</dbReference>
<protein>
    <submittedName>
        <fullName evidence="1">Uncharacterized protein</fullName>
    </submittedName>
</protein>
<dbReference type="AlphaFoldDB" id="A0A777S7D3"/>
<proteinExistence type="predicted"/>
<dbReference type="EMBL" id="DAAYTU010000002">
    <property type="protein sequence ID" value="HAG5768847.1"/>
    <property type="molecule type" value="Genomic_DNA"/>
</dbReference>
<accession>A0A777S7D3</accession>
<name>A0A777S7D3_ECOLX</name>
<gene>
    <name evidence="1" type="ORF">GGB84_000426</name>
</gene>
<dbReference type="OrthoDB" id="6572651at2"/>
<reference evidence="1" key="2">
    <citation type="submission" date="2020-02" db="EMBL/GenBank/DDBJ databases">
        <authorList>
            <consortium name="NCBI Pathogen Detection Project"/>
        </authorList>
    </citation>
    <scope>NUCLEOTIDE SEQUENCE</scope>
    <source>
        <strain evidence="1">1839</strain>
    </source>
</reference>
<sequence length="72" mass="8286">MNNSNNLDYFTLYIIFSIAFMLLTLLVILVAKPSTWLGEVLVTINLINALIWLAINLVNRVRGKFVSHRDQH</sequence>
<dbReference type="NCBIfam" id="NF041587">
    <property type="entry name" value="YmgF"/>
    <property type="match status" value="1"/>
</dbReference>
<reference evidence="1" key="1">
    <citation type="journal article" date="2018" name="Genome Biol.">
        <title>SKESA: strategic k-mer extension for scrupulous assemblies.</title>
        <authorList>
            <person name="Souvorov A."/>
            <person name="Agarwala R."/>
            <person name="Lipman D.J."/>
        </authorList>
    </citation>
    <scope>NUCLEOTIDE SEQUENCE [LARGE SCALE GENOMIC DNA]</scope>
    <source>
        <strain evidence="1">1839</strain>
    </source>
</reference>
<comment type="caution">
    <text evidence="1">The sequence shown here is derived from an EMBL/GenBank/DDBJ whole genome shotgun (WGS) entry which is preliminary data.</text>
</comment>